<dbReference type="SUPFAM" id="SSF47473">
    <property type="entry name" value="EF-hand"/>
    <property type="match status" value="1"/>
</dbReference>
<dbReference type="AlphaFoldDB" id="A0A501WHN4"/>
<dbReference type="RefSeq" id="WP_140455696.1">
    <property type="nucleotide sequence ID" value="NZ_VFRP01000026.1"/>
</dbReference>
<dbReference type="PROSITE" id="PS50222">
    <property type="entry name" value="EF_HAND_2"/>
    <property type="match status" value="2"/>
</dbReference>
<keyword evidence="1" id="KW-0732">Signal</keyword>
<organism evidence="3 4">
    <name type="scientific">Amaricoccus solimangrovi</name>
    <dbReference type="NCBI Taxonomy" id="2589815"/>
    <lineage>
        <taxon>Bacteria</taxon>
        <taxon>Pseudomonadati</taxon>
        <taxon>Pseudomonadota</taxon>
        <taxon>Alphaproteobacteria</taxon>
        <taxon>Rhodobacterales</taxon>
        <taxon>Paracoccaceae</taxon>
        <taxon>Amaricoccus</taxon>
    </lineage>
</organism>
<comment type="caution">
    <text evidence="3">The sequence shown here is derived from an EMBL/GenBank/DDBJ whole genome shotgun (WGS) entry which is preliminary data.</text>
</comment>
<dbReference type="GO" id="GO:0005509">
    <property type="term" value="F:calcium ion binding"/>
    <property type="evidence" value="ECO:0007669"/>
    <property type="project" value="InterPro"/>
</dbReference>
<dbReference type="Pfam" id="PF13202">
    <property type="entry name" value="EF-hand_5"/>
    <property type="match status" value="3"/>
</dbReference>
<dbReference type="Proteomes" id="UP000319255">
    <property type="component" value="Unassembled WGS sequence"/>
</dbReference>
<reference evidence="3 4" key="1">
    <citation type="submission" date="2019-06" db="EMBL/GenBank/DDBJ databases">
        <title>A novel bacterium of genus Amaricoccus, isolated from marine sediment.</title>
        <authorList>
            <person name="Huang H."/>
            <person name="Mo K."/>
            <person name="Hu Y."/>
        </authorList>
    </citation>
    <scope>NUCLEOTIDE SEQUENCE [LARGE SCALE GENOMIC DNA]</scope>
    <source>
        <strain evidence="3 4">HB172011</strain>
    </source>
</reference>
<feature type="chain" id="PRO_5021269448" evidence="1">
    <location>
        <begin position="21"/>
        <end position="113"/>
    </location>
</feature>
<sequence>MRILTTATIALALGALPALAQGIPAQGLAAVDKNGDGVVTRDEMIATMDAAFVQLDTDRDGYLSAAEAEVTITSEQFAAADTNGDGRVSKEEFITVIVADFNDSDKNGDGVLN</sequence>
<dbReference type="CDD" id="cd00051">
    <property type="entry name" value="EFh"/>
    <property type="match status" value="1"/>
</dbReference>
<feature type="domain" description="EF-hand" evidence="2">
    <location>
        <begin position="68"/>
        <end position="103"/>
    </location>
</feature>
<evidence type="ECO:0000256" key="1">
    <source>
        <dbReference type="SAM" id="SignalP"/>
    </source>
</evidence>
<dbReference type="Gene3D" id="1.10.238.10">
    <property type="entry name" value="EF-hand"/>
    <property type="match status" value="2"/>
</dbReference>
<dbReference type="EMBL" id="VFRP01000026">
    <property type="protein sequence ID" value="TPE47945.1"/>
    <property type="molecule type" value="Genomic_DNA"/>
</dbReference>
<gene>
    <name evidence="3" type="ORF">FJM51_18900</name>
</gene>
<dbReference type="InterPro" id="IPR018247">
    <property type="entry name" value="EF_Hand_1_Ca_BS"/>
</dbReference>
<dbReference type="PROSITE" id="PS00018">
    <property type="entry name" value="EF_HAND_1"/>
    <property type="match status" value="1"/>
</dbReference>
<accession>A0A501WHN4</accession>
<dbReference type="InterPro" id="IPR002048">
    <property type="entry name" value="EF_hand_dom"/>
</dbReference>
<dbReference type="InterPro" id="IPR011992">
    <property type="entry name" value="EF-hand-dom_pair"/>
</dbReference>
<evidence type="ECO:0000313" key="4">
    <source>
        <dbReference type="Proteomes" id="UP000319255"/>
    </source>
</evidence>
<dbReference type="SMART" id="SM00054">
    <property type="entry name" value="EFh"/>
    <property type="match status" value="2"/>
</dbReference>
<name>A0A501WHN4_9RHOB</name>
<protein>
    <submittedName>
        <fullName evidence="3">EF-hand domain-containing protein</fullName>
    </submittedName>
</protein>
<feature type="domain" description="EF-hand" evidence="2">
    <location>
        <begin position="29"/>
        <end position="54"/>
    </location>
</feature>
<evidence type="ECO:0000259" key="2">
    <source>
        <dbReference type="PROSITE" id="PS50222"/>
    </source>
</evidence>
<keyword evidence="4" id="KW-1185">Reference proteome</keyword>
<evidence type="ECO:0000313" key="3">
    <source>
        <dbReference type="EMBL" id="TPE47945.1"/>
    </source>
</evidence>
<feature type="signal peptide" evidence="1">
    <location>
        <begin position="1"/>
        <end position="20"/>
    </location>
</feature>
<dbReference type="OrthoDB" id="5470953at2"/>
<proteinExistence type="predicted"/>